<dbReference type="InterPro" id="IPR020471">
    <property type="entry name" value="AKR"/>
</dbReference>
<dbReference type="PANTHER" id="PTHR43625">
    <property type="entry name" value="AFLATOXIN B1 ALDEHYDE REDUCTASE"/>
    <property type="match status" value="1"/>
</dbReference>
<evidence type="ECO:0000256" key="1">
    <source>
        <dbReference type="ARBA" id="ARBA00023002"/>
    </source>
</evidence>
<dbReference type="InterPro" id="IPR023210">
    <property type="entry name" value="NADP_OxRdtase_dom"/>
</dbReference>
<dbReference type="Pfam" id="PF00248">
    <property type="entry name" value="Aldo_ket_red"/>
    <property type="match status" value="1"/>
</dbReference>
<reference evidence="3 4" key="1">
    <citation type="journal article" date="2019" name="Int. J. Syst. Evol. Microbiol.">
        <title>The Global Catalogue of Microorganisms (GCM) 10K type strain sequencing project: providing services to taxonomists for standard genome sequencing and annotation.</title>
        <authorList>
            <consortium name="The Broad Institute Genomics Platform"/>
            <consortium name="The Broad Institute Genome Sequencing Center for Infectious Disease"/>
            <person name="Wu L."/>
            <person name="Ma J."/>
        </authorList>
    </citation>
    <scope>NUCLEOTIDE SEQUENCE [LARGE SCALE GENOMIC DNA]</scope>
    <source>
        <strain evidence="3 4">JCM 8201</strain>
    </source>
</reference>
<protein>
    <submittedName>
        <fullName evidence="3">Aldo/keto reductase</fullName>
    </submittedName>
</protein>
<dbReference type="Gene3D" id="3.20.20.100">
    <property type="entry name" value="NADP-dependent oxidoreductase domain"/>
    <property type="match status" value="1"/>
</dbReference>
<keyword evidence="1" id="KW-0560">Oxidoreductase</keyword>
<comment type="caution">
    <text evidence="3">The sequence shown here is derived from an EMBL/GenBank/DDBJ whole genome shotgun (WGS) entry which is preliminary data.</text>
</comment>
<feature type="domain" description="NADP-dependent oxidoreductase" evidence="2">
    <location>
        <begin position="16"/>
        <end position="275"/>
    </location>
</feature>
<evidence type="ECO:0000313" key="4">
    <source>
        <dbReference type="Proteomes" id="UP001501842"/>
    </source>
</evidence>
<proteinExistence type="predicted"/>
<dbReference type="PANTHER" id="PTHR43625:SF40">
    <property type="entry name" value="ALDO-KETO REDUCTASE YAKC [NADP(+)]"/>
    <property type="match status" value="1"/>
</dbReference>
<dbReference type="RefSeq" id="WP_344455440.1">
    <property type="nucleotide sequence ID" value="NZ_BAAATZ010000029.1"/>
</dbReference>
<dbReference type="SUPFAM" id="SSF51430">
    <property type="entry name" value="NAD(P)-linked oxidoreductase"/>
    <property type="match status" value="1"/>
</dbReference>
<keyword evidence="4" id="KW-1185">Reference proteome</keyword>
<dbReference type="Proteomes" id="UP001501842">
    <property type="component" value="Unassembled WGS sequence"/>
</dbReference>
<name>A0ABN3UM17_9ACTN</name>
<evidence type="ECO:0000313" key="3">
    <source>
        <dbReference type="EMBL" id="GAA2735480.1"/>
    </source>
</evidence>
<dbReference type="CDD" id="cd19088">
    <property type="entry name" value="AKR_AKR13B1"/>
    <property type="match status" value="1"/>
</dbReference>
<accession>A0ABN3UM17</accession>
<evidence type="ECO:0000259" key="2">
    <source>
        <dbReference type="Pfam" id="PF00248"/>
    </source>
</evidence>
<dbReference type="InterPro" id="IPR036812">
    <property type="entry name" value="NAD(P)_OxRdtase_dom_sf"/>
</dbReference>
<organism evidence="3 4">
    <name type="scientific">Actinocorallia aurantiaca</name>
    <dbReference type="NCBI Taxonomy" id="46204"/>
    <lineage>
        <taxon>Bacteria</taxon>
        <taxon>Bacillati</taxon>
        <taxon>Actinomycetota</taxon>
        <taxon>Actinomycetes</taxon>
        <taxon>Streptosporangiales</taxon>
        <taxon>Thermomonosporaceae</taxon>
        <taxon>Actinocorallia</taxon>
    </lineage>
</organism>
<dbReference type="InterPro" id="IPR050791">
    <property type="entry name" value="Aldo-Keto_reductase"/>
</dbReference>
<dbReference type="EMBL" id="BAAATZ010000029">
    <property type="protein sequence ID" value="GAA2735480.1"/>
    <property type="molecule type" value="Genomic_DNA"/>
</dbReference>
<sequence>MTAGTFHIGGERAVGRLGFGAMHLRPESPAERESCVAVARRAVELGVTLIDTAHLYGWGANEELLAEALYPYPQELLVATKVGVAPPADGREADLCGRPEFLREQVEEGLRRLRVDRLELLQLHRVDPKVPLADQVGTLAELRAEGKIVHIGLSEVTVAQLEEARGIVEVASVQNRYNVLDREYEDVLEACEAAGIAFLPWRPVNPAASLGAREVAAVAAEAGAAPAQVALAWLLARSPVVLPIPGTTRIAHLEQNVAAADLRLSDEQYARLDRLAAARPAST</sequence>
<gene>
    <name evidence="3" type="ORF">GCM10010439_60400</name>
</gene>
<dbReference type="PRINTS" id="PR00069">
    <property type="entry name" value="ALDKETRDTASE"/>
</dbReference>